<dbReference type="SUPFAM" id="SSF48097">
    <property type="entry name" value="Regulator of G-protein signaling, RGS"/>
    <property type="match status" value="1"/>
</dbReference>
<organism evidence="3 4">
    <name type="scientific">Lichtheimia ornata</name>
    <dbReference type="NCBI Taxonomy" id="688661"/>
    <lineage>
        <taxon>Eukaryota</taxon>
        <taxon>Fungi</taxon>
        <taxon>Fungi incertae sedis</taxon>
        <taxon>Mucoromycota</taxon>
        <taxon>Mucoromycotina</taxon>
        <taxon>Mucoromycetes</taxon>
        <taxon>Mucorales</taxon>
        <taxon>Lichtheimiaceae</taxon>
        <taxon>Lichtheimia</taxon>
    </lineage>
</organism>
<feature type="compositionally biased region" description="Low complexity" evidence="1">
    <location>
        <begin position="414"/>
        <end position="447"/>
    </location>
</feature>
<protein>
    <recommendedName>
        <fullName evidence="2">RGS domain-containing protein</fullName>
    </recommendedName>
</protein>
<feature type="compositionally biased region" description="Low complexity" evidence="1">
    <location>
        <begin position="234"/>
        <end position="249"/>
    </location>
</feature>
<reference evidence="3 4" key="1">
    <citation type="submission" date="2023-03" db="EMBL/GenBank/DDBJ databases">
        <title>Genome sequence of Lichtheimia ornata CBS 291.66.</title>
        <authorList>
            <person name="Mohabir J.T."/>
            <person name="Shea T.P."/>
            <person name="Kurbessoian T."/>
            <person name="Berby B."/>
            <person name="Fontaine J."/>
            <person name="Livny J."/>
            <person name="Gnirke A."/>
            <person name="Stajich J.E."/>
            <person name="Cuomo C.A."/>
        </authorList>
    </citation>
    <scope>NUCLEOTIDE SEQUENCE [LARGE SCALE GENOMIC DNA]</scope>
    <source>
        <strain evidence="3">CBS 291.66</strain>
    </source>
</reference>
<name>A0AAD7V587_9FUNG</name>
<dbReference type="Proteomes" id="UP001234581">
    <property type="component" value="Unassembled WGS sequence"/>
</dbReference>
<proteinExistence type="predicted"/>
<gene>
    <name evidence="3" type="ORF">O0I10_006052</name>
</gene>
<dbReference type="PANTHER" id="PTHR10845">
    <property type="entry name" value="REGULATOR OF G PROTEIN SIGNALING"/>
    <property type="match status" value="1"/>
</dbReference>
<dbReference type="InterPro" id="IPR016137">
    <property type="entry name" value="RGS"/>
</dbReference>
<dbReference type="PANTHER" id="PTHR10845:SF192">
    <property type="entry name" value="DOUBLE HIT, ISOFORM B"/>
    <property type="match status" value="1"/>
</dbReference>
<dbReference type="Gene3D" id="1.10.167.10">
    <property type="entry name" value="Regulator of G-protein Signalling 4, domain 2"/>
    <property type="match status" value="1"/>
</dbReference>
<dbReference type="RefSeq" id="XP_058343280.1">
    <property type="nucleotide sequence ID" value="XM_058486085.1"/>
</dbReference>
<evidence type="ECO:0000313" key="4">
    <source>
        <dbReference type="Proteomes" id="UP001234581"/>
    </source>
</evidence>
<dbReference type="PROSITE" id="PS50132">
    <property type="entry name" value="RGS"/>
    <property type="match status" value="1"/>
</dbReference>
<feature type="domain" description="RGS" evidence="2">
    <location>
        <begin position="37"/>
        <end position="189"/>
    </location>
</feature>
<feature type="compositionally biased region" description="Low complexity" evidence="1">
    <location>
        <begin position="204"/>
        <end position="224"/>
    </location>
</feature>
<evidence type="ECO:0000259" key="2">
    <source>
        <dbReference type="PROSITE" id="PS50132"/>
    </source>
</evidence>
<evidence type="ECO:0000256" key="1">
    <source>
        <dbReference type="SAM" id="MobiDB-lite"/>
    </source>
</evidence>
<evidence type="ECO:0000313" key="3">
    <source>
        <dbReference type="EMBL" id="KAJ8658367.1"/>
    </source>
</evidence>
<feature type="region of interest" description="Disordered" evidence="1">
    <location>
        <begin position="204"/>
        <end position="257"/>
    </location>
</feature>
<comment type="caution">
    <text evidence="3">The sequence shown here is derived from an EMBL/GenBank/DDBJ whole genome shotgun (WGS) entry which is preliminary data.</text>
</comment>
<sequence>MTIPDKVTQASRPPICHHGDSNSSIVSATDGLTLEKVLENQASRPYSLREFADYLEQTYCSENLSFYMAVTDYRESARLYFGSSPDTLKSHATVPTLDGQSMAFWFRLDEEPMLNHELQIRFKTLRAKFQDILERFIFTNAPQEVNIPYELRHQLLQTHRDQHCFHPALLKPPCVAVVELMRISAFIPFATDPDRMAIAATAAATPTVTPKPSKSSKSLLSPSSPSSPPRRLRSCSSLSGHEMAPAHSSPVPPVPVIPLSARAHHHADNAHHWSSSTLSPPTTWSADYDDISVTSTTSNSSHHTSSILKKITTSLRLRARSQSPPRQTSWKQIIPDPQAFMHTPPAMERGLSNSSITSTTSTTSSSRGSSSNQSMPNTTLPSSPPPQPVSRHHHHHHHLDTPASHYSSHYNDASSSHHPLPSSPGGTHSSNNNNNNFHTSSSSSYIC</sequence>
<feature type="compositionally biased region" description="Polar residues" evidence="1">
    <location>
        <begin position="315"/>
        <end position="331"/>
    </location>
</feature>
<dbReference type="GeneID" id="83213463"/>
<feature type="region of interest" description="Disordered" evidence="1">
    <location>
        <begin position="315"/>
        <end position="447"/>
    </location>
</feature>
<keyword evidence="4" id="KW-1185">Reference proteome</keyword>
<accession>A0AAD7V587</accession>
<feature type="compositionally biased region" description="Low complexity" evidence="1">
    <location>
        <begin position="352"/>
        <end position="374"/>
    </location>
</feature>
<dbReference type="CDD" id="cd07440">
    <property type="entry name" value="RGS"/>
    <property type="match status" value="1"/>
</dbReference>
<dbReference type="AlphaFoldDB" id="A0AAD7V587"/>
<dbReference type="SMART" id="SM00315">
    <property type="entry name" value="RGS"/>
    <property type="match status" value="1"/>
</dbReference>
<dbReference type="InterPro" id="IPR036305">
    <property type="entry name" value="RGS_sf"/>
</dbReference>
<dbReference type="EMBL" id="JARTCD010000025">
    <property type="protein sequence ID" value="KAJ8658367.1"/>
    <property type="molecule type" value="Genomic_DNA"/>
</dbReference>
<dbReference type="InterPro" id="IPR044926">
    <property type="entry name" value="RGS_subdomain_2"/>
</dbReference>
<dbReference type="Pfam" id="PF00615">
    <property type="entry name" value="RGS"/>
    <property type="match status" value="1"/>
</dbReference>